<organism evidence="3">
    <name type="scientific">uncultured Campylobacterales bacterium</name>
    <dbReference type="NCBI Taxonomy" id="352960"/>
    <lineage>
        <taxon>Bacteria</taxon>
        <taxon>Pseudomonadati</taxon>
        <taxon>Campylobacterota</taxon>
        <taxon>Epsilonproteobacteria</taxon>
        <taxon>Campylobacterales</taxon>
        <taxon>environmental samples</taxon>
    </lineage>
</organism>
<dbReference type="InterPro" id="IPR050345">
    <property type="entry name" value="Aliph_Amidase/BUP"/>
</dbReference>
<dbReference type="Gene3D" id="3.60.110.10">
    <property type="entry name" value="Carbon-nitrogen hydrolase"/>
    <property type="match status" value="1"/>
</dbReference>
<dbReference type="AlphaFoldDB" id="A0A6S6SUC1"/>
<reference evidence="3" key="1">
    <citation type="submission" date="2020-01" db="EMBL/GenBank/DDBJ databases">
        <authorList>
            <person name="Meier V. D."/>
            <person name="Meier V D."/>
        </authorList>
    </citation>
    <scope>NUCLEOTIDE SEQUENCE</scope>
    <source>
        <strain evidence="3">HLG_WM_MAG_12</strain>
    </source>
</reference>
<keyword evidence="1 3" id="KW-0378">Hydrolase</keyword>
<dbReference type="GO" id="GO:0050126">
    <property type="term" value="F:N-carbamoylputrescine amidase activity"/>
    <property type="evidence" value="ECO:0007669"/>
    <property type="project" value="TreeGrafter"/>
</dbReference>
<dbReference type="SUPFAM" id="SSF56317">
    <property type="entry name" value="Carbon-nitrogen hydrolase"/>
    <property type="match status" value="1"/>
</dbReference>
<dbReference type="EMBL" id="CACVAW010000032">
    <property type="protein sequence ID" value="CAA6808404.1"/>
    <property type="molecule type" value="Genomic_DNA"/>
</dbReference>
<dbReference type="PANTHER" id="PTHR43674">
    <property type="entry name" value="NITRILASE C965.09-RELATED"/>
    <property type="match status" value="1"/>
</dbReference>
<dbReference type="InterPro" id="IPR003010">
    <property type="entry name" value="C-N_Hydrolase"/>
</dbReference>
<name>A0A6S6SUC1_9BACT</name>
<protein>
    <submittedName>
        <fullName evidence="3">Amidohydrolase</fullName>
    </submittedName>
</protein>
<evidence type="ECO:0000256" key="1">
    <source>
        <dbReference type="ARBA" id="ARBA00022801"/>
    </source>
</evidence>
<dbReference type="InterPro" id="IPR036526">
    <property type="entry name" value="C-N_Hydrolase_sf"/>
</dbReference>
<dbReference type="PROSITE" id="PS50263">
    <property type="entry name" value="CN_HYDROLASE"/>
    <property type="match status" value="1"/>
</dbReference>
<dbReference type="PANTHER" id="PTHR43674:SF2">
    <property type="entry name" value="BETA-UREIDOPROPIONASE"/>
    <property type="match status" value="1"/>
</dbReference>
<gene>
    <name evidence="3" type="ORF">HELGO_WM16311</name>
</gene>
<proteinExistence type="predicted"/>
<dbReference type="Pfam" id="PF00795">
    <property type="entry name" value="CN_hydrolase"/>
    <property type="match status" value="1"/>
</dbReference>
<evidence type="ECO:0000313" key="3">
    <source>
        <dbReference type="EMBL" id="CAA6808404.1"/>
    </source>
</evidence>
<sequence length="234" mass="26987">MNISLCQISPKLSRKNIQAHMEYIDKAVADNQEIVCFPELSLNGYNLQDAVRENFFDDLKELVNKSTDIDIVLGCVLKDKSKYYNSALYLSHGKIVHIHNKNILPNYGMFEEQRFFDAGDEVQTFDTKFGLSMMLICEDVWDKSILAQVRNSDVKNLFILSASPTRGFLSTGLEIEDKWDEIVKDISKNKRVIYINRVGFEDGLGFWGGSRIYEDTKLIKKLDLFEELYENISL</sequence>
<accession>A0A6S6SUC1</accession>
<feature type="domain" description="CN hydrolase" evidence="2">
    <location>
        <begin position="1"/>
        <end position="234"/>
    </location>
</feature>
<evidence type="ECO:0000259" key="2">
    <source>
        <dbReference type="PROSITE" id="PS50263"/>
    </source>
</evidence>
<dbReference type="GO" id="GO:0033388">
    <property type="term" value="P:putrescine biosynthetic process from arginine"/>
    <property type="evidence" value="ECO:0007669"/>
    <property type="project" value="TreeGrafter"/>
</dbReference>